<keyword evidence="3" id="KW-1185">Reference proteome</keyword>
<dbReference type="AlphaFoldDB" id="A0A243W5Q7"/>
<protein>
    <recommendedName>
        <fullName evidence="1">Transposase IS30-like HTH domain-containing protein</fullName>
    </recommendedName>
</protein>
<organism evidence="2 3">
    <name type="scientific">Hymenobacter crusticola</name>
    <dbReference type="NCBI Taxonomy" id="1770526"/>
    <lineage>
        <taxon>Bacteria</taxon>
        <taxon>Pseudomonadati</taxon>
        <taxon>Bacteroidota</taxon>
        <taxon>Cytophagia</taxon>
        <taxon>Cytophagales</taxon>
        <taxon>Hymenobacteraceae</taxon>
        <taxon>Hymenobacter</taxon>
    </lineage>
</organism>
<proteinExistence type="predicted"/>
<evidence type="ECO:0000313" key="3">
    <source>
        <dbReference type="Proteomes" id="UP000194873"/>
    </source>
</evidence>
<dbReference type="Pfam" id="PF13936">
    <property type="entry name" value="HTH_38"/>
    <property type="match status" value="1"/>
</dbReference>
<sequence>DDVTVLKRFHTCGTRSPHSKLTDQGIQQIRALAAQGYSNQALAVQFGVSRPTISYVVRGKTWRTV</sequence>
<dbReference type="RefSeq" id="WP_143436727.1">
    <property type="nucleotide sequence ID" value="NZ_MTSE01000040.1"/>
</dbReference>
<feature type="domain" description="Transposase IS30-like HTH" evidence="1">
    <location>
        <begin position="19"/>
        <end position="58"/>
    </location>
</feature>
<accession>A0A243W5Q7</accession>
<dbReference type="SUPFAM" id="SSF46689">
    <property type="entry name" value="Homeodomain-like"/>
    <property type="match status" value="1"/>
</dbReference>
<dbReference type="EMBL" id="MTSE01000040">
    <property type="protein sequence ID" value="OUJ68995.1"/>
    <property type="molecule type" value="Genomic_DNA"/>
</dbReference>
<dbReference type="InterPro" id="IPR025246">
    <property type="entry name" value="IS30-like_HTH"/>
</dbReference>
<dbReference type="Proteomes" id="UP000194873">
    <property type="component" value="Unassembled WGS sequence"/>
</dbReference>
<reference evidence="2 3" key="1">
    <citation type="submission" date="2017-01" db="EMBL/GenBank/DDBJ databases">
        <title>A new Hymenobacter.</title>
        <authorList>
            <person name="Liang Y."/>
            <person name="Feng F."/>
        </authorList>
    </citation>
    <scope>NUCLEOTIDE SEQUENCE [LARGE SCALE GENOMIC DNA]</scope>
    <source>
        <strain evidence="2">MIMBbqt21</strain>
    </source>
</reference>
<feature type="non-terminal residue" evidence="2">
    <location>
        <position position="1"/>
    </location>
</feature>
<evidence type="ECO:0000313" key="2">
    <source>
        <dbReference type="EMBL" id="OUJ68995.1"/>
    </source>
</evidence>
<dbReference type="InterPro" id="IPR009057">
    <property type="entry name" value="Homeodomain-like_sf"/>
</dbReference>
<evidence type="ECO:0000259" key="1">
    <source>
        <dbReference type="Pfam" id="PF13936"/>
    </source>
</evidence>
<name>A0A243W5Q7_9BACT</name>
<dbReference type="OrthoDB" id="6631788at2"/>
<comment type="caution">
    <text evidence="2">The sequence shown here is derived from an EMBL/GenBank/DDBJ whole genome shotgun (WGS) entry which is preliminary data.</text>
</comment>
<dbReference type="Gene3D" id="1.10.10.60">
    <property type="entry name" value="Homeodomain-like"/>
    <property type="match status" value="1"/>
</dbReference>
<gene>
    <name evidence="2" type="ORF">BXP70_27215</name>
</gene>